<dbReference type="PANTHER" id="PTHR13052:SF3">
    <property type="entry name" value="NUCLEAR FACTOR RELATED TO KAPPA-B-BINDING PROTEIN"/>
    <property type="match status" value="1"/>
</dbReference>
<evidence type="ECO:0000256" key="2">
    <source>
        <dbReference type="ARBA" id="ARBA00023242"/>
    </source>
</evidence>
<feature type="region of interest" description="Disordered" evidence="3">
    <location>
        <begin position="206"/>
        <end position="230"/>
    </location>
</feature>
<dbReference type="PANTHER" id="PTHR13052">
    <property type="entry name" value="NFRKB-RELATED"/>
    <property type="match status" value="1"/>
</dbReference>
<gene>
    <name evidence="5" type="primary">nfrkb</name>
    <name evidence="5" type="ORF">CDAR_527091</name>
</gene>
<protein>
    <submittedName>
        <fullName evidence="5">Nuclear factor related to kappa-B-binding protein</fullName>
    </submittedName>
</protein>
<proteinExistence type="predicted"/>
<reference evidence="5 6" key="1">
    <citation type="submission" date="2021-06" db="EMBL/GenBank/DDBJ databases">
        <title>Caerostris darwini draft genome.</title>
        <authorList>
            <person name="Kono N."/>
            <person name="Arakawa K."/>
        </authorList>
    </citation>
    <scope>NUCLEOTIDE SEQUENCE [LARGE SCALE GENOMIC DNA]</scope>
</reference>
<comment type="subcellular location">
    <subcellularLocation>
        <location evidence="1">Nucleus</location>
    </subcellularLocation>
</comment>
<dbReference type="Gene3D" id="1.10.10.2430">
    <property type="entry name" value="NFRKB winged helix-like domain"/>
    <property type="match status" value="1"/>
</dbReference>
<dbReference type="InterPro" id="IPR025220">
    <property type="entry name" value="NFRKB_WH_1"/>
</dbReference>
<comment type="caution">
    <text evidence="5">The sequence shown here is derived from an EMBL/GenBank/DDBJ whole genome shotgun (WGS) entry which is preliminary data.</text>
</comment>
<evidence type="ECO:0000256" key="3">
    <source>
        <dbReference type="SAM" id="MobiDB-lite"/>
    </source>
</evidence>
<dbReference type="InterPro" id="IPR038106">
    <property type="entry name" value="NFRKB_winged_sf"/>
</dbReference>
<dbReference type="PROSITE" id="PS51916">
    <property type="entry name" value="DEUBAD"/>
    <property type="match status" value="1"/>
</dbReference>
<dbReference type="CDD" id="cd21865">
    <property type="entry name" value="DEUBAD_NFRKB"/>
    <property type="match status" value="1"/>
</dbReference>
<dbReference type="Pfam" id="PF14465">
    <property type="entry name" value="WHD_1st_NFRKB"/>
    <property type="match status" value="1"/>
</dbReference>
<feature type="region of interest" description="Disordered" evidence="3">
    <location>
        <begin position="806"/>
        <end position="827"/>
    </location>
</feature>
<evidence type="ECO:0000259" key="4">
    <source>
        <dbReference type="PROSITE" id="PS51916"/>
    </source>
</evidence>
<dbReference type="EMBL" id="BPLQ01014754">
    <property type="protein sequence ID" value="GIY82897.1"/>
    <property type="molecule type" value="Genomic_DNA"/>
</dbReference>
<feature type="domain" description="DEUBAD" evidence="4">
    <location>
        <begin position="41"/>
        <end position="158"/>
    </location>
</feature>
<dbReference type="InterPro" id="IPR044867">
    <property type="entry name" value="DEUBAD_dom"/>
</dbReference>
<dbReference type="InterPro" id="IPR024867">
    <property type="entry name" value="NFRKB"/>
</dbReference>
<feature type="compositionally biased region" description="Polar residues" evidence="3">
    <location>
        <begin position="1"/>
        <end position="13"/>
    </location>
</feature>
<dbReference type="AlphaFoldDB" id="A0AAV4WJD6"/>
<evidence type="ECO:0000313" key="5">
    <source>
        <dbReference type="EMBL" id="GIY82897.1"/>
    </source>
</evidence>
<evidence type="ECO:0000313" key="6">
    <source>
        <dbReference type="Proteomes" id="UP001054837"/>
    </source>
</evidence>
<dbReference type="GO" id="GO:0002020">
    <property type="term" value="F:protease binding"/>
    <property type="evidence" value="ECO:0007669"/>
    <property type="project" value="TreeGrafter"/>
</dbReference>
<evidence type="ECO:0000256" key="1">
    <source>
        <dbReference type="ARBA" id="ARBA00004123"/>
    </source>
</evidence>
<accession>A0AAV4WJD6</accession>
<feature type="region of interest" description="Disordered" evidence="3">
    <location>
        <begin position="1"/>
        <end position="25"/>
    </location>
</feature>
<feature type="compositionally biased region" description="Acidic residues" evidence="3">
    <location>
        <begin position="206"/>
        <end position="217"/>
    </location>
</feature>
<organism evidence="5 6">
    <name type="scientific">Caerostris darwini</name>
    <dbReference type="NCBI Taxonomy" id="1538125"/>
    <lineage>
        <taxon>Eukaryota</taxon>
        <taxon>Metazoa</taxon>
        <taxon>Ecdysozoa</taxon>
        <taxon>Arthropoda</taxon>
        <taxon>Chelicerata</taxon>
        <taxon>Arachnida</taxon>
        <taxon>Araneae</taxon>
        <taxon>Araneomorphae</taxon>
        <taxon>Entelegynae</taxon>
        <taxon>Araneoidea</taxon>
        <taxon>Araneidae</taxon>
        <taxon>Caerostris</taxon>
    </lineage>
</organism>
<dbReference type="Pfam" id="PF25793">
    <property type="entry name" value="WHD_2nd_NFRKB"/>
    <property type="match status" value="1"/>
</dbReference>
<dbReference type="Proteomes" id="UP001054837">
    <property type="component" value="Unassembled WGS sequence"/>
</dbReference>
<keyword evidence="2" id="KW-0539">Nucleus</keyword>
<dbReference type="GO" id="GO:0031011">
    <property type="term" value="C:Ino80 complex"/>
    <property type="evidence" value="ECO:0007669"/>
    <property type="project" value="InterPro"/>
</dbReference>
<dbReference type="InterPro" id="IPR057748">
    <property type="entry name" value="NFRKB_WH_2"/>
</dbReference>
<sequence length="1248" mass="139143">MDSDAFSDSTSLEDSCESADGNESGDLNEACCFQKNILHLPECFCAEEEIFIEVLSPSTWKSVFNKKNAERLKKHLPVFPENDEKEKNITLRRLIHGENFKFGTPLQHFFKKLKDGFMSSDVIEVTKALQQANYREYKYQQKQYSYHLFRDILLSRKKLINASYTLPPDQVVKMQQFTAKPKDATLSERTRLRYFSALQDLREEVGEIETSSEDENYPESRPPKVSRKHKRHLQSHAASLNSQMARIMATTTFPPGFPGSRHFLNHFSDICEISEERYREMLSTHKERIFLSPEHPKLATSHLDFKSVSSRCHISKRNANKITDYAVKKRIKVENSGKHGISIHGSKQTRSPIPFSNLNISIYADYAVKKRIKVENSGKHGISIHGSKQTRSPIPFSNLVTKEDTLSDSVVFENVSDLIPSSVQEIEVQTDHLSTINEIDDSRIYDHSQNIKLSSPRSEAHQYPTCFFALLRDIFCETPEQKLSTVKLEEKVKNWQNGPTAGMFEWLNYQESWSDLVSSALKFLSGDLINILPDTFVPFLDYKEKQQQWQWIGTGRDSDEQMYGLCQQWLDNRDEFPSDIFESSQGSPPPPRVTTGWIVRPTVEEEKRLYREQECIRYQNPHKAFTFKVHGYEAVVGPVKGVYGKESGVNKAREHSLLTSDRPPFVTILSLVRDSAARLPNGEGTRADICELLKDSQYLSSANDQQIHTVVSGALDRLHYEKDPCVKYDVNRKLWIYLHRHRTEEEFERIHQAQAAAAKARKAVQKNKNPKFKNKEMIRAFTSAHVISNSDNVALLNVDIPAVITSGQSSQSPRGGASPRTQGSPKASYATNRINYAVHAIPTVPVTNQPEIKCTVLGIENQNKTIDITKSEPPESSSANTHIVVDSVQSSLSSNVSSQAHDICNSRQSSFTQSLSFPCTKNILGNLNATQIVSVTPIQIKPCTADQIRTIGSISSHVHDVLNVDMKPSSPSFVGQPPVLQPILTHQNIEKVSAHSTITTSVSPSLISSISNSAAKTAKVNCANLQTTAIAGFQTIVIKQEPGIRTCGGLSTIPLLSIEERIPSTNPSAVNSGPVLARLLHGSQYLSFSNIVANPPSCPVTKPITGTVQNFRVQGTNLCQQVLSTSTIKVVHSAPVSAITETRIPIIALKSQLNNVKESSVISQSPASLSVCGRLYQMTNVRNTVISKEAEPKMPDVAAPKEGIELITKDTKVPDATFPTLAIATTLCSTPVAIVNRNTQAILKVSPK</sequence>
<keyword evidence="6" id="KW-1185">Reference proteome</keyword>
<name>A0AAV4WJD6_9ARAC</name>